<comment type="caution">
    <text evidence="3">The sequence shown here is derived from an EMBL/GenBank/DDBJ whole genome shotgun (WGS) entry which is preliminary data.</text>
</comment>
<dbReference type="Gene3D" id="3.40.50.2300">
    <property type="match status" value="1"/>
</dbReference>
<evidence type="ECO:0000259" key="2">
    <source>
        <dbReference type="PROSITE" id="PS50110"/>
    </source>
</evidence>
<dbReference type="RefSeq" id="WP_261973797.1">
    <property type="nucleotide sequence ID" value="NZ_CP103460.1"/>
</dbReference>
<dbReference type="AlphaFoldDB" id="A0AAJ1QWL5"/>
<evidence type="ECO:0000313" key="3">
    <source>
        <dbReference type="EMBL" id="MDN3619397.1"/>
    </source>
</evidence>
<dbReference type="PANTHER" id="PTHR43228">
    <property type="entry name" value="TWO-COMPONENT RESPONSE REGULATOR"/>
    <property type="match status" value="1"/>
</dbReference>
<dbReference type="EMBL" id="JAUFQH010000005">
    <property type="protein sequence ID" value="MDN3619397.1"/>
    <property type="molecule type" value="Genomic_DNA"/>
</dbReference>
<feature type="modified residue" description="4-aspartylphosphate" evidence="1">
    <location>
        <position position="57"/>
    </location>
</feature>
<proteinExistence type="predicted"/>
<sequence>MIRYILVDDSPSTLKNVKAKIDKISKDYNLQHIKSYSSSLKAAEQIKQEDFDVLIVDFEMPVYNGIELAKKIAPNKKIIFLTSTINNEKLVINSLDISGFLSKPFDIEDFQVILKNKIIGQSNNSLITKNPEYITLHIGKNKDLRFKAKELYYISTASFNLDITKPKKNCVHIYGKNNELLKKDICKSIIELDKQLGVYNFKKISQSTIINMEHFKERDNINISLFDTKESFIITDKEKRGFVSKLRNKLGF</sequence>
<accession>A0AAJ1QWL5</accession>
<dbReference type="Pfam" id="PF00072">
    <property type="entry name" value="Response_reg"/>
    <property type="match status" value="1"/>
</dbReference>
<name>A0AAJ1QWL5_9FLAO</name>
<reference evidence="3 4" key="1">
    <citation type="journal article" date="2014" name="Int. J. Syst. Evol. Microbiol.">
        <title>Complete genome sequence of Corynebacterium casei LMG S-19264T (=DSM 44701T), isolated from a smear-ripened cheese.</title>
        <authorList>
            <consortium name="US DOE Joint Genome Institute (JGI-PGF)"/>
            <person name="Walter F."/>
            <person name="Albersmeier A."/>
            <person name="Kalinowski J."/>
            <person name="Ruckert C."/>
        </authorList>
    </citation>
    <scope>NUCLEOTIDE SEQUENCE [LARGE SCALE GENOMIC DNA]</scope>
    <source>
        <strain evidence="3 4">CECT 8670</strain>
    </source>
</reference>
<dbReference type="Proteomes" id="UP001228636">
    <property type="component" value="Unassembled WGS sequence"/>
</dbReference>
<evidence type="ECO:0000256" key="1">
    <source>
        <dbReference type="PROSITE-ProRule" id="PRU00169"/>
    </source>
</evidence>
<dbReference type="InterPro" id="IPR011006">
    <property type="entry name" value="CheY-like_superfamily"/>
</dbReference>
<dbReference type="InterPro" id="IPR052048">
    <property type="entry name" value="ST_Response_Regulator"/>
</dbReference>
<dbReference type="PROSITE" id="PS50110">
    <property type="entry name" value="RESPONSE_REGULATORY"/>
    <property type="match status" value="1"/>
</dbReference>
<keyword evidence="1" id="KW-0597">Phosphoprotein</keyword>
<evidence type="ECO:0000313" key="4">
    <source>
        <dbReference type="Proteomes" id="UP001228636"/>
    </source>
</evidence>
<protein>
    <submittedName>
        <fullName evidence="3">Response regulator</fullName>
    </submittedName>
</protein>
<feature type="domain" description="Response regulatory" evidence="2">
    <location>
        <begin position="3"/>
        <end position="118"/>
    </location>
</feature>
<gene>
    <name evidence="3" type="ORF">QWY81_08030</name>
</gene>
<dbReference type="SUPFAM" id="SSF52172">
    <property type="entry name" value="CheY-like"/>
    <property type="match status" value="1"/>
</dbReference>
<dbReference type="InterPro" id="IPR001789">
    <property type="entry name" value="Sig_transdc_resp-reg_receiver"/>
</dbReference>
<dbReference type="SMART" id="SM00448">
    <property type="entry name" value="REC"/>
    <property type="match status" value="1"/>
</dbReference>
<dbReference type="GO" id="GO:0000160">
    <property type="term" value="P:phosphorelay signal transduction system"/>
    <property type="evidence" value="ECO:0007669"/>
    <property type="project" value="InterPro"/>
</dbReference>
<dbReference type="PANTHER" id="PTHR43228:SF1">
    <property type="entry name" value="TWO-COMPONENT RESPONSE REGULATOR ARR22"/>
    <property type="match status" value="1"/>
</dbReference>
<organism evidence="3 4">
    <name type="scientific">Polaribacter sejongensis</name>
    <dbReference type="NCBI Taxonomy" id="985043"/>
    <lineage>
        <taxon>Bacteria</taxon>
        <taxon>Pseudomonadati</taxon>
        <taxon>Bacteroidota</taxon>
        <taxon>Flavobacteriia</taxon>
        <taxon>Flavobacteriales</taxon>
        <taxon>Flavobacteriaceae</taxon>
    </lineage>
</organism>